<protein>
    <submittedName>
        <fullName evidence="3">DUF4124 domain-containing protein</fullName>
    </submittedName>
</protein>
<dbReference type="AlphaFoldDB" id="A0AAW6T7T1"/>
<proteinExistence type="predicted"/>
<reference evidence="3" key="1">
    <citation type="submission" date="2019-04" db="EMBL/GenBank/DDBJ databases">
        <title>Moraxella osloensis CCUG 73412, isolated from corneal scrapings as causative agent of keratitis.</title>
        <authorList>
            <person name="Connolly G."/>
            <person name="Jaen-Luchoro D."/>
            <person name="Pinyeiro-Iglesias B."/>
            <person name="Curry A."/>
            <person name="Knowles S."/>
            <person name="Moore E.R.B."/>
        </authorList>
    </citation>
    <scope>NUCLEOTIDE SEQUENCE</scope>
    <source>
        <strain evidence="3">CCUG 73412</strain>
    </source>
</reference>
<feature type="compositionally biased region" description="Low complexity" evidence="1">
    <location>
        <begin position="85"/>
        <end position="104"/>
    </location>
</feature>
<organism evidence="3">
    <name type="scientific">Faucicola osloensis</name>
    <name type="common">Moraxella osloensis</name>
    <dbReference type="NCBI Taxonomy" id="34062"/>
    <lineage>
        <taxon>Bacteria</taxon>
        <taxon>Pseudomonadati</taxon>
        <taxon>Pseudomonadota</taxon>
        <taxon>Gammaproteobacteria</taxon>
        <taxon>Moraxellales</taxon>
        <taxon>Moraxellaceae</taxon>
        <taxon>Faucicola</taxon>
    </lineage>
</organism>
<gene>
    <name evidence="3" type="ORF">E6P75_00560</name>
</gene>
<sequence length="264" mass="29184">MGFEGKAYMILTKYKSNNNSGLRYSYNFALMAVVLLLTQLSHAEVYKTITSEGQVVYTDNINTAYQYNKNSKTISVLDKLSTQSQVSSTTNQSTTTSTSLNNQVDNAVSTTTDNRLPDSLGDSLTARLTERLSTQSISASQQGDYVLKIVSPEAGQTLRRGSQSIEINVALMPSLKTGDRIVYQLNNQTLATIKDTSYTIATTTLDPNPYAITVNVENVLGEVIAQDTRAITLISNNVLYQKKRKAIAQIQKKKANQPWYKKIL</sequence>
<dbReference type="Pfam" id="PF13511">
    <property type="entry name" value="DUF4124"/>
    <property type="match status" value="1"/>
</dbReference>
<accession>A0AAW6T7T1</accession>
<comment type="caution">
    <text evidence="3">The sequence shown here is derived from an EMBL/GenBank/DDBJ whole genome shotgun (WGS) entry which is preliminary data.</text>
</comment>
<evidence type="ECO:0000256" key="1">
    <source>
        <dbReference type="SAM" id="MobiDB-lite"/>
    </source>
</evidence>
<evidence type="ECO:0000259" key="2">
    <source>
        <dbReference type="Pfam" id="PF13511"/>
    </source>
</evidence>
<feature type="region of interest" description="Disordered" evidence="1">
    <location>
        <begin position="85"/>
        <end position="118"/>
    </location>
</feature>
<feature type="compositionally biased region" description="Polar residues" evidence="1">
    <location>
        <begin position="105"/>
        <end position="114"/>
    </location>
</feature>
<dbReference type="EMBL" id="SSCJ01000001">
    <property type="protein sequence ID" value="MDI4508698.1"/>
    <property type="molecule type" value="Genomic_DNA"/>
</dbReference>
<name>A0AAW6T7T1_FAUOS</name>
<evidence type="ECO:0000313" key="3">
    <source>
        <dbReference type="EMBL" id="MDI4508698.1"/>
    </source>
</evidence>
<feature type="domain" description="DUF4124" evidence="2">
    <location>
        <begin position="34"/>
        <end position="82"/>
    </location>
</feature>
<dbReference type="InterPro" id="IPR025392">
    <property type="entry name" value="DUF4124"/>
</dbReference>